<evidence type="ECO:0000313" key="2">
    <source>
        <dbReference type="EMBL" id="MDR7272824.1"/>
    </source>
</evidence>
<dbReference type="EMBL" id="JAVDXU010000006">
    <property type="protein sequence ID" value="MDR7272824.1"/>
    <property type="molecule type" value="Genomic_DNA"/>
</dbReference>
<reference evidence="2 3" key="1">
    <citation type="submission" date="2023-07" db="EMBL/GenBank/DDBJ databases">
        <title>Sorghum-associated microbial communities from plants grown in Nebraska, USA.</title>
        <authorList>
            <person name="Schachtman D."/>
        </authorList>
    </citation>
    <scope>NUCLEOTIDE SEQUENCE [LARGE SCALE GENOMIC DNA]</scope>
    <source>
        <strain evidence="2 3">BE314</strain>
    </source>
</reference>
<accession>A0ABU1YVD6</accession>
<comment type="caution">
    <text evidence="2">The sequence shown here is derived from an EMBL/GenBank/DDBJ whole genome shotgun (WGS) entry which is preliminary data.</text>
</comment>
<evidence type="ECO:0000256" key="1">
    <source>
        <dbReference type="SAM" id="MobiDB-lite"/>
    </source>
</evidence>
<organism evidence="2 3">
    <name type="scientific">Roseateles saccharophilus</name>
    <name type="common">Pseudomonas saccharophila</name>
    <dbReference type="NCBI Taxonomy" id="304"/>
    <lineage>
        <taxon>Bacteria</taxon>
        <taxon>Pseudomonadati</taxon>
        <taxon>Pseudomonadota</taxon>
        <taxon>Betaproteobacteria</taxon>
        <taxon>Burkholderiales</taxon>
        <taxon>Sphaerotilaceae</taxon>
        <taxon>Roseateles</taxon>
    </lineage>
</organism>
<sequence length="33" mass="3420">MLAALGREHIANRAGSGAARRSARNASAAVYYS</sequence>
<gene>
    <name evidence="2" type="ORF">J2X20_005509</name>
</gene>
<keyword evidence="3" id="KW-1185">Reference proteome</keyword>
<protein>
    <submittedName>
        <fullName evidence="2">Uncharacterized protein</fullName>
    </submittedName>
</protein>
<name>A0ABU1YVD6_ROSSA</name>
<feature type="region of interest" description="Disordered" evidence="1">
    <location>
        <begin position="13"/>
        <end position="33"/>
    </location>
</feature>
<evidence type="ECO:0000313" key="3">
    <source>
        <dbReference type="Proteomes" id="UP001180453"/>
    </source>
</evidence>
<proteinExistence type="predicted"/>
<dbReference type="Proteomes" id="UP001180453">
    <property type="component" value="Unassembled WGS sequence"/>
</dbReference>